<dbReference type="SUPFAM" id="SSF46785">
    <property type="entry name" value="Winged helix' DNA-binding domain"/>
    <property type="match status" value="1"/>
</dbReference>
<dbReference type="GO" id="GO:0006270">
    <property type="term" value="P:DNA replication initiation"/>
    <property type="evidence" value="ECO:0007669"/>
    <property type="project" value="InterPro"/>
</dbReference>
<dbReference type="Pfam" id="PF21205">
    <property type="entry name" value="Rep3_C"/>
    <property type="match status" value="1"/>
</dbReference>
<proteinExistence type="inferred from homology"/>
<gene>
    <name evidence="4" type="ORF">DZC30_19485</name>
</gene>
<feature type="domain" description="Initiator Rep protein WH1" evidence="3">
    <location>
        <begin position="105"/>
        <end position="246"/>
    </location>
</feature>
<feature type="region of interest" description="Disordered" evidence="2">
    <location>
        <begin position="25"/>
        <end position="75"/>
    </location>
</feature>
<evidence type="ECO:0000313" key="5">
    <source>
        <dbReference type="Proteomes" id="UP000261948"/>
    </source>
</evidence>
<dbReference type="EMBL" id="QURR01000032">
    <property type="protein sequence ID" value="RGE40933.1"/>
    <property type="molecule type" value="Genomic_DNA"/>
</dbReference>
<dbReference type="InterPro" id="IPR000525">
    <property type="entry name" value="Initiator_Rep_WH1"/>
</dbReference>
<comment type="similarity">
    <text evidence="1">Belongs to the initiator RepB protein family.</text>
</comment>
<dbReference type="Pfam" id="PF01051">
    <property type="entry name" value="Rep3_N"/>
    <property type="match status" value="1"/>
</dbReference>
<reference evidence="4 5" key="1">
    <citation type="submission" date="2018-08" db="EMBL/GenBank/DDBJ databases">
        <title>Comamonas testosteroni strain SWCO2.</title>
        <authorList>
            <person name="Jiang N."/>
            <person name="Zhang X.Z."/>
        </authorList>
    </citation>
    <scope>NUCLEOTIDE SEQUENCE [LARGE SCALE GENOMIC DNA]</scope>
    <source>
        <strain evidence="4 5">SWCO2</strain>
    </source>
</reference>
<accession>A0A373F9U0</accession>
<dbReference type="RefSeq" id="WP_158386838.1">
    <property type="nucleotide sequence ID" value="NZ_MT011984.1"/>
</dbReference>
<name>A0A373F9U0_COMTE</name>
<keyword evidence="5" id="KW-1185">Reference proteome</keyword>
<sequence>MNTECVLRSRRTVEPTDVVEDAVVKRVTAPKKTRTSKVASPPIDEPKRKPKSRSKTKPLDVSEPPAADNTQGDLKESIEMEVLAPEDGTITKFFVERKKLNRKFRKANSLVHHHPKKMMTPLQQKLTNILLRNAQNTEPTRELTWDIQVIDVLRVLKVESRNYDYIEKVILQMMNIKVKWDVLESKGISKNYSVVFPYTKYLNGVITYEIHEKAAALLTNLESYTSLDMDEEMGLSKSCSIPIYENASRYLGIGHSRWFRWEELRDMVLSSTEVPKNAQTWGSFNERYLAPAIKDVNAKTRLIVQLETQKDGRFVRYVRLITQKTKSIMNDSALHANSATKGILVDSMRLLDVPDRTISRLLRDYDEEQLKLAIAHTKWRRTATHLRPLVRTAKYFSETLKNRWYEDSPSVSGIGLSGELFPPENNAPDEAENHAQPTNQVVKKKASAKSDKDVGMEKMIQAVRAQRLMNVKIILAELSPAELKSVYAEYNERILTESLHIKVGRNKAGVLASFHGWYANKTYGAEVTSEEIVEHMARMIGSSSKPL</sequence>
<comment type="caution">
    <text evidence="4">The sequence shown here is derived from an EMBL/GenBank/DDBJ whole genome shotgun (WGS) entry which is preliminary data.</text>
</comment>
<evidence type="ECO:0000256" key="2">
    <source>
        <dbReference type="SAM" id="MobiDB-lite"/>
    </source>
</evidence>
<dbReference type="AlphaFoldDB" id="A0A373F9U0"/>
<feature type="region of interest" description="Disordered" evidence="2">
    <location>
        <begin position="416"/>
        <end position="453"/>
    </location>
</feature>
<dbReference type="InterPro" id="IPR036388">
    <property type="entry name" value="WH-like_DNA-bd_sf"/>
</dbReference>
<evidence type="ECO:0000313" key="4">
    <source>
        <dbReference type="EMBL" id="RGE40933.1"/>
    </source>
</evidence>
<protein>
    <submittedName>
        <fullName evidence="4">RepB family plasmid replication initiator protein</fullName>
    </submittedName>
</protein>
<dbReference type="OrthoDB" id="1522717at2"/>
<dbReference type="Gene3D" id="1.10.10.10">
    <property type="entry name" value="Winged helix-like DNA-binding domain superfamily/Winged helix DNA-binding domain"/>
    <property type="match status" value="1"/>
</dbReference>
<organism evidence="4 5">
    <name type="scientific">Comamonas testosteroni</name>
    <name type="common">Pseudomonas testosteroni</name>
    <dbReference type="NCBI Taxonomy" id="285"/>
    <lineage>
        <taxon>Bacteria</taxon>
        <taxon>Pseudomonadati</taxon>
        <taxon>Pseudomonadota</taxon>
        <taxon>Betaproteobacteria</taxon>
        <taxon>Burkholderiales</taxon>
        <taxon>Comamonadaceae</taxon>
        <taxon>Comamonas</taxon>
    </lineage>
</organism>
<dbReference type="Proteomes" id="UP000261948">
    <property type="component" value="Unassembled WGS sequence"/>
</dbReference>
<evidence type="ECO:0000259" key="3">
    <source>
        <dbReference type="Pfam" id="PF01051"/>
    </source>
</evidence>
<dbReference type="InterPro" id="IPR036390">
    <property type="entry name" value="WH_DNA-bd_sf"/>
</dbReference>
<evidence type="ECO:0000256" key="1">
    <source>
        <dbReference type="ARBA" id="ARBA00038283"/>
    </source>
</evidence>
<dbReference type="GO" id="GO:0003887">
    <property type="term" value="F:DNA-directed DNA polymerase activity"/>
    <property type="evidence" value="ECO:0007669"/>
    <property type="project" value="InterPro"/>
</dbReference>